<keyword evidence="3" id="KW-1185">Reference proteome</keyword>
<dbReference type="Proteomes" id="UP000229757">
    <property type="component" value="Chromosome"/>
</dbReference>
<keyword evidence="1" id="KW-0732">Signal</keyword>
<dbReference type="OrthoDB" id="5872844at2"/>
<reference evidence="2 3" key="1">
    <citation type="journal article" date="2017" name="Environ. Microbiol.">
        <title>Genomic and physiological analyses of 'Reinekea forsetii' reveal a versatile opportunistic lifestyle during spring algae blooms.</title>
        <authorList>
            <person name="Avci B."/>
            <person name="Hahnke R.L."/>
            <person name="Chafee M."/>
            <person name="Fischer T."/>
            <person name="Gruber-Vodicka H."/>
            <person name="Tegetmeyer H.E."/>
            <person name="Harder J."/>
            <person name="Fuchs B.M."/>
            <person name="Amann R.I."/>
            <person name="Teeling H."/>
        </authorList>
    </citation>
    <scope>NUCLEOTIDE SEQUENCE [LARGE SCALE GENOMIC DNA]</scope>
    <source>
        <strain evidence="2 3">Hel1_31_D35</strain>
    </source>
</reference>
<dbReference type="InterPro" id="IPR036909">
    <property type="entry name" value="Cyt_c-like_dom_sf"/>
</dbReference>
<dbReference type="SUPFAM" id="SSF46626">
    <property type="entry name" value="Cytochrome c"/>
    <property type="match status" value="1"/>
</dbReference>
<protein>
    <submittedName>
        <fullName evidence="2">Cytochrome c superfamily protein</fullName>
    </submittedName>
</protein>
<name>A0A2K8KZJ9_9GAMM</name>
<dbReference type="AlphaFoldDB" id="A0A2K8KZJ9"/>
<gene>
    <name evidence="2" type="ORF">REIFOR_03085</name>
</gene>
<proteinExistence type="predicted"/>
<dbReference type="GO" id="GO:0009055">
    <property type="term" value="F:electron transfer activity"/>
    <property type="evidence" value="ECO:0007669"/>
    <property type="project" value="InterPro"/>
</dbReference>
<dbReference type="GO" id="GO:0020037">
    <property type="term" value="F:heme binding"/>
    <property type="evidence" value="ECO:0007669"/>
    <property type="project" value="InterPro"/>
</dbReference>
<evidence type="ECO:0000313" key="3">
    <source>
        <dbReference type="Proteomes" id="UP000229757"/>
    </source>
</evidence>
<dbReference type="KEGG" id="rfo:REIFOR_03085"/>
<evidence type="ECO:0000313" key="2">
    <source>
        <dbReference type="EMBL" id="ATX78204.1"/>
    </source>
</evidence>
<feature type="signal peptide" evidence="1">
    <location>
        <begin position="1"/>
        <end position="25"/>
    </location>
</feature>
<dbReference type="RefSeq" id="WP_100258408.1">
    <property type="nucleotide sequence ID" value="NZ_CP011797.1"/>
</dbReference>
<organism evidence="2 3">
    <name type="scientific">Reinekea forsetii</name>
    <dbReference type="NCBI Taxonomy" id="1336806"/>
    <lineage>
        <taxon>Bacteria</taxon>
        <taxon>Pseudomonadati</taxon>
        <taxon>Pseudomonadota</taxon>
        <taxon>Gammaproteobacteria</taxon>
        <taxon>Oceanospirillales</taxon>
        <taxon>Saccharospirillaceae</taxon>
        <taxon>Reinekea</taxon>
    </lineage>
</organism>
<accession>A0A2K8KZJ9</accession>
<sequence>MFGPKRFVQACTIVLALAGIEPVLAAAGDESPEDDPAAALAAGQELYLSAGGYGCLVCHGQVAHGAGQVGGMIRGATLAQFQTSLEQVPVMALLAPSLSMTDRLNIVEYLNYLGDLPLVSLTYRDGHWQAQTQVLQVGQWAQLVLYNDSFETQSLDLAELGLATLAVLPLATLDILWRPTSASFALAGVAPIQAMPLDLR</sequence>
<dbReference type="EMBL" id="CP011797">
    <property type="protein sequence ID" value="ATX78204.1"/>
    <property type="molecule type" value="Genomic_DNA"/>
</dbReference>
<feature type="chain" id="PRO_5014675059" evidence="1">
    <location>
        <begin position="26"/>
        <end position="200"/>
    </location>
</feature>
<evidence type="ECO:0000256" key="1">
    <source>
        <dbReference type="SAM" id="SignalP"/>
    </source>
</evidence>